<dbReference type="EMBL" id="AJLO02000024">
    <property type="protein sequence ID" value="KOE99070.1"/>
    <property type="molecule type" value="Genomic_DNA"/>
</dbReference>
<protein>
    <submittedName>
        <fullName evidence="1">Uncharacterized protein</fullName>
    </submittedName>
</protein>
<name>A0A0L8A9U5_9GAMM</name>
<dbReference type="Proteomes" id="UP000036890">
    <property type="component" value="Unassembled WGS sequence"/>
</dbReference>
<gene>
    <name evidence="1" type="ORF">W7K_11805</name>
</gene>
<accession>A0A0L8A9U5</accession>
<proteinExistence type="predicted"/>
<reference evidence="1 2" key="1">
    <citation type="journal article" date="2012" name="J. Bacteriol.">
        <title>Genome sequence of a novel nicotine-degrading strain, Pseudomonas geniculata N1.</title>
        <authorList>
            <person name="Tang H."/>
            <person name="Yu H."/>
            <person name="Tai C."/>
            <person name="Huang K."/>
            <person name="Liu Y."/>
            <person name="Wang L."/>
            <person name="Yao Y."/>
            <person name="Wu G."/>
            <person name="Xu P."/>
        </authorList>
    </citation>
    <scope>NUCLEOTIDE SEQUENCE [LARGE SCALE GENOMIC DNA]</scope>
    <source>
        <strain evidence="1 2">N1</strain>
    </source>
</reference>
<organism evidence="1 2">
    <name type="scientific">Stenotrophomonas geniculata N1</name>
    <dbReference type="NCBI Taxonomy" id="1167641"/>
    <lineage>
        <taxon>Bacteria</taxon>
        <taxon>Pseudomonadati</taxon>
        <taxon>Pseudomonadota</taxon>
        <taxon>Gammaproteobacteria</taxon>
        <taxon>Lysobacterales</taxon>
        <taxon>Lysobacteraceae</taxon>
        <taxon>Stenotrophomonas</taxon>
    </lineage>
</organism>
<dbReference type="AlphaFoldDB" id="A0A0L8A9U5"/>
<sequence>MQAWPRGSALLSRGGRAGGCALCRRHWRCTVEGDPLLAAEAAQQGTQLVGQCVVLPRDGNVIA</sequence>
<evidence type="ECO:0000313" key="1">
    <source>
        <dbReference type="EMBL" id="KOE99070.1"/>
    </source>
</evidence>
<comment type="caution">
    <text evidence="1">The sequence shown here is derived from an EMBL/GenBank/DDBJ whole genome shotgun (WGS) entry which is preliminary data.</text>
</comment>
<evidence type="ECO:0000313" key="2">
    <source>
        <dbReference type="Proteomes" id="UP000036890"/>
    </source>
</evidence>